<dbReference type="InterPro" id="IPR036034">
    <property type="entry name" value="PDZ_sf"/>
</dbReference>
<gene>
    <name evidence="2" type="primary">Necator_chrI.g2502</name>
    <name evidence="2" type="ORF">RB195_006374</name>
</gene>
<feature type="compositionally biased region" description="Basic and acidic residues" evidence="1">
    <location>
        <begin position="283"/>
        <end position="295"/>
    </location>
</feature>
<sequence>MALDVRQGAPDTLSNFNPLDAFEQEKGFPRFIPRDLIENHMFVVECAAGEPDSKQFKMTRGHILVTVPAFMHPPLEYGDHVISVNDEVLENKIHFYMILRELARKNKQQMIRFVVERVIASVQVPKSDPSVPTDMISSQQCQYFKNTMIFFPRSSLGINIKSANKKVYVESTDNGFNSIARRAFYIGDALLAVNDEKCTSVKDASNLLLNSLKTKGIARVIVERPVEPAAIAFVRAVLLVNKAMVMDPKMPDDVVALCNNELKRMRHDHKEPKKHILMQSNRNTEEFESPGKQESGRNITISDTSTEVGIGMELLNPALLEHVPDKIKSTKKSKKKRRQSKESKHNWLTSPRRELIEIWANLDVNCRSALEGLPRVTMEDSLRRDFANFSQQLAG</sequence>
<evidence type="ECO:0000256" key="1">
    <source>
        <dbReference type="SAM" id="MobiDB-lite"/>
    </source>
</evidence>
<feature type="region of interest" description="Disordered" evidence="1">
    <location>
        <begin position="281"/>
        <end position="300"/>
    </location>
</feature>
<accession>A0ABR1BVQ0</accession>
<dbReference type="Proteomes" id="UP001303046">
    <property type="component" value="Unassembled WGS sequence"/>
</dbReference>
<dbReference type="PANTHER" id="PTHR31327">
    <property type="entry name" value="SPERM MEIOSIS PDZ DOMAIN CONTAINING PROTEINS-RELATED"/>
    <property type="match status" value="1"/>
</dbReference>
<reference evidence="2 3" key="1">
    <citation type="submission" date="2023-08" db="EMBL/GenBank/DDBJ databases">
        <title>A Necator americanus chromosomal reference genome.</title>
        <authorList>
            <person name="Ilik V."/>
            <person name="Petrzelkova K.J."/>
            <person name="Pardy F."/>
            <person name="Fuh T."/>
            <person name="Niatou-Singa F.S."/>
            <person name="Gouil Q."/>
            <person name="Baker L."/>
            <person name="Ritchie M.E."/>
            <person name="Jex A.R."/>
            <person name="Gazzola D."/>
            <person name="Li H."/>
            <person name="Toshio Fujiwara R."/>
            <person name="Zhan B."/>
            <person name="Aroian R.V."/>
            <person name="Pafco B."/>
            <person name="Schwarz E.M."/>
        </authorList>
    </citation>
    <scope>NUCLEOTIDE SEQUENCE [LARGE SCALE GENOMIC DNA]</scope>
    <source>
        <strain evidence="2 3">Aroian</strain>
        <tissue evidence="2">Whole animal</tissue>
    </source>
</reference>
<protein>
    <recommendedName>
        <fullName evidence="4">PDZ domain-containing protein</fullName>
    </recommendedName>
</protein>
<feature type="region of interest" description="Disordered" evidence="1">
    <location>
        <begin position="323"/>
        <end position="347"/>
    </location>
</feature>
<comment type="caution">
    <text evidence="2">The sequence shown here is derived from an EMBL/GenBank/DDBJ whole genome shotgun (WGS) entry which is preliminary data.</text>
</comment>
<evidence type="ECO:0008006" key="4">
    <source>
        <dbReference type="Google" id="ProtNLM"/>
    </source>
</evidence>
<keyword evidence="3" id="KW-1185">Reference proteome</keyword>
<feature type="compositionally biased region" description="Basic residues" evidence="1">
    <location>
        <begin position="329"/>
        <end position="339"/>
    </location>
</feature>
<name>A0ABR1BVQ0_NECAM</name>
<proteinExistence type="predicted"/>
<dbReference type="EMBL" id="JAVFWL010000001">
    <property type="protein sequence ID" value="KAK6729285.1"/>
    <property type="molecule type" value="Genomic_DNA"/>
</dbReference>
<evidence type="ECO:0000313" key="3">
    <source>
        <dbReference type="Proteomes" id="UP001303046"/>
    </source>
</evidence>
<dbReference type="PANTHER" id="PTHR31327:SF7">
    <property type="entry name" value="PDZ DOMAIN-CONTAINING PROTEIN"/>
    <property type="match status" value="1"/>
</dbReference>
<evidence type="ECO:0000313" key="2">
    <source>
        <dbReference type="EMBL" id="KAK6729285.1"/>
    </source>
</evidence>
<organism evidence="2 3">
    <name type="scientific">Necator americanus</name>
    <name type="common">Human hookworm</name>
    <dbReference type="NCBI Taxonomy" id="51031"/>
    <lineage>
        <taxon>Eukaryota</taxon>
        <taxon>Metazoa</taxon>
        <taxon>Ecdysozoa</taxon>
        <taxon>Nematoda</taxon>
        <taxon>Chromadorea</taxon>
        <taxon>Rhabditida</taxon>
        <taxon>Rhabditina</taxon>
        <taxon>Rhabditomorpha</taxon>
        <taxon>Strongyloidea</taxon>
        <taxon>Ancylostomatidae</taxon>
        <taxon>Bunostominae</taxon>
        <taxon>Necator</taxon>
    </lineage>
</organism>
<dbReference type="InterPro" id="IPR040264">
    <property type="entry name" value="T15H9.4-like"/>
</dbReference>
<dbReference type="SUPFAM" id="SSF50156">
    <property type="entry name" value="PDZ domain-like"/>
    <property type="match status" value="1"/>
</dbReference>